<gene>
    <name evidence="2" type="ORF">METZ01_LOCUS226299</name>
</gene>
<feature type="region of interest" description="Disordered" evidence="1">
    <location>
        <begin position="30"/>
        <end position="59"/>
    </location>
</feature>
<protein>
    <submittedName>
        <fullName evidence="2">Uncharacterized protein</fullName>
    </submittedName>
</protein>
<dbReference type="AlphaFoldDB" id="A0A382GFD0"/>
<dbReference type="EMBL" id="UINC01055026">
    <property type="protein sequence ID" value="SVB73445.1"/>
    <property type="molecule type" value="Genomic_DNA"/>
</dbReference>
<sequence length="120" mass="13874">MILPQYIWFLPAAFTPKECDEIDRASLQLPIQEGRIGKDNEDVDAPDGTGHGNQDDSIRTSTVKWFTDETMPPHITQKIYDLTCQANDETGWQHNFDYKENTQYTVYHADNEKPKGDFYT</sequence>
<evidence type="ECO:0000256" key="1">
    <source>
        <dbReference type="SAM" id="MobiDB-lite"/>
    </source>
</evidence>
<feature type="non-terminal residue" evidence="2">
    <location>
        <position position="120"/>
    </location>
</feature>
<organism evidence="2">
    <name type="scientific">marine metagenome</name>
    <dbReference type="NCBI Taxonomy" id="408172"/>
    <lineage>
        <taxon>unclassified sequences</taxon>
        <taxon>metagenomes</taxon>
        <taxon>ecological metagenomes</taxon>
    </lineage>
</organism>
<evidence type="ECO:0000313" key="2">
    <source>
        <dbReference type="EMBL" id="SVB73445.1"/>
    </source>
</evidence>
<proteinExistence type="predicted"/>
<reference evidence="2" key="1">
    <citation type="submission" date="2018-05" db="EMBL/GenBank/DDBJ databases">
        <authorList>
            <person name="Lanie J.A."/>
            <person name="Ng W.-L."/>
            <person name="Kazmierczak K.M."/>
            <person name="Andrzejewski T.M."/>
            <person name="Davidsen T.M."/>
            <person name="Wayne K.J."/>
            <person name="Tettelin H."/>
            <person name="Glass J.I."/>
            <person name="Rusch D."/>
            <person name="Podicherti R."/>
            <person name="Tsui H.-C.T."/>
            <person name="Winkler M.E."/>
        </authorList>
    </citation>
    <scope>NUCLEOTIDE SEQUENCE</scope>
</reference>
<accession>A0A382GFD0</accession>
<name>A0A382GFD0_9ZZZZ</name>
<dbReference type="Gene3D" id="2.60.120.620">
    <property type="entry name" value="q2cbj1_9rhob like domain"/>
    <property type="match status" value="1"/>
</dbReference>